<organism evidence="3 4">
    <name type="scientific">Acuticoccus sediminis</name>
    <dbReference type="NCBI Taxonomy" id="2184697"/>
    <lineage>
        <taxon>Bacteria</taxon>
        <taxon>Pseudomonadati</taxon>
        <taxon>Pseudomonadota</taxon>
        <taxon>Alphaproteobacteria</taxon>
        <taxon>Hyphomicrobiales</taxon>
        <taxon>Amorphaceae</taxon>
        <taxon>Acuticoccus</taxon>
    </lineage>
</organism>
<dbReference type="EMBL" id="QHHQ01000003">
    <property type="protein sequence ID" value="RAI00507.1"/>
    <property type="molecule type" value="Genomic_DNA"/>
</dbReference>
<protein>
    <recommendedName>
        <fullName evidence="5">Small integral membrane protein</fullName>
    </recommendedName>
</protein>
<name>A0A8B2NLM8_9HYPH</name>
<evidence type="ECO:0000256" key="1">
    <source>
        <dbReference type="SAM" id="Phobius"/>
    </source>
</evidence>
<dbReference type="OrthoDB" id="5420630at2"/>
<gene>
    <name evidence="3" type="ORF">DLJ53_14670</name>
</gene>
<keyword evidence="1" id="KW-0812">Transmembrane</keyword>
<keyword evidence="1" id="KW-0472">Membrane</keyword>
<accession>A0A8B2NLM8</accession>
<feature type="chain" id="PRO_5032630213" description="Small integral membrane protein" evidence="2">
    <location>
        <begin position="21"/>
        <end position="123"/>
    </location>
</feature>
<dbReference type="Proteomes" id="UP000249590">
    <property type="component" value="Unassembled WGS sequence"/>
</dbReference>
<feature type="transmembrane region" description="Helical" evidence="1">
    <location>
        <begin position="83"/>
        <end position="99"/>
    </location>
</feature>
<dbReference type="InterPro" id="IPR018678">
    <property type="entry name" value="DUF2160_TM"/>
</dbReference>
<dbReference type="AlphaFoldDB" id="A0A8B2NLM8"/>
<sequence>MLRRALLAAGFVLVAAPALAQAAEPTIAERLGLGWMAWTWQTAVFFASIAAALLLMTGWELVRPGGHPRDGALGLRTTRGDRLFISLLAAAYIHLGWLAVATGPLWIASIIAVVVAIVVFLVV</sequence>
<feature type="transmembrane region" description="Helical" evidence="1">
    <location>
        <begin position="38"/>
        <end position="62"/>
    </location>
</feature>
<evidence type="ECO:0000256" key="2">
    <source>
        <dbReference type="SAM" id="SignalP"/>
    </source>
</evidence>
<keyword evidence="4" id="KW-1185">Reference proteome</keyword>
<dbReference type="Pfam" id="PF09928">
    <property type="entry name" value="DUF2160"/>
    <property type="match status" value="1"/>
</dbReference>
<evidence type="ECO:0008006" key="5">
    <source>
        <dbReference type="Google" id="ProtNLM"/>
    </source>
</evidence>
<evidence type="ECO:0000313" key="4">
    <source>
        <dbReference type="Proteomes" id="UP000249590"/>
    </source>
</evidence>
<comment type="caution">
    <text evidence="3">The sequence shown here is derived from an EMBL/GenBank/DDBJ whole genome shotgun (WGS) entry which is preliminary data.</text>
</comment>
<proteinExistence type="predicted"/>
<feature type="transmembrane region" description="Helical" evidence="1">
    <location>
        <begin position="105"/>
        <end position="122"/>
    </location>
</feature>
<feature type="signal peptide" evidence="2">
    <location>
        <begin position="1"/>
        <end position="20"/>
    </location>
</feature>
<evidence type="ECO:0000313" key="3">
    <source>
        <dbReference type="EMBL" id="RAI00507.1"/>
    </source>
</evidence>
<dbReference type="RefSeq" id="WP_111346508.1">
    <property type="nucleotide sequence ID" value="NZ_QHHQ01000003.1"/>
</dbReference>
<keyword evidence="1" id="KW-1133">Transmembrane helix</keyword>
<reference evidence="3 4" key="1">
    <citation type="submission" date="2018-05" db="EMBL/GenBank/DDBJ databases">
        <title>Acuticoccus sediminis sp. nov., isolated from deep-sea sediment of Indian Ocean.</title>
        <authorList>
            <person name="Liu X."/>
            <person name="Lai Q."/>
            <person name="Du Y."/>
            <person name="Sun F."/>
            <person name="Zhang X."/>
            <person name="Wang S."/>
            <person name="Shao Z."/>
        </authorList>
    </citation>
    <scope>NUCLEOTIDE SEQUENCE [LARGE SCALE GENOMIC DNA]</scope>
    <source>
        <strain evidence="3 4">PTG4-2</strain>
    </source>
</reference>
<keyword evidence="2" id="KW-0732">Signal</keyword>